<feature type="transmembrane region" description="Helical" evidence="9">
    <location>
        <begin position="97"/>
        <end position="116"/>
    </location>
</feature>
<name>A0A0P0P388_9CAUL</name>
<sequence>MDARHPFDFLTNPERFMAFSRWAAPMFGGIAAGLAVIGLALTFAAPEDYQQGDTVRMMFIHVPAAVMSMLIYLFLGGASLLSLVFRHALADAAARACAPLGAVFTALALITGSLWGKPMWGTWWQWDARMTSVLVLFLFYLGYLALRGALEDEQKAARAAAILALVGLINLPVVKFSVDWWNTLHQGSSTLFARPENRLPAVYLWPWALMSLAYLSAFGSLWLVRIRALVWRRKARALALRRAES</sequence>
<organism evidence="11 12">
    <name type="scientific">Caulobacter henricii</name>
    <dbReference type="NCBI Taxonomy" id="69395"/>
    <lineage>
        <taxon>Bacteria</taxon>
        <taxon>Pseudomonadati</taxon>
        <taxon>Pseudomonadota</taxon>
        <taxon>Alphaproteobacteria</taxon>
        <taxon>Caulobacterales</taxon>
        <taxon>Caulobacteraceae</taxon>
        <taxon>Caulobacter</taxon>
    </lineage>
</organism>
<dbReference type="InterPro" id="IPR045062">
    <property type="entry name" value="Cyt_c_biogenesis_CcsA/CcmC"/>
</dbReference>
<dbReference type="STRING" id="69395.AQ619_17565"/>
<dbReference type="KEGG" id="chq:AQ619_17565"/>
<keyword evidence="9" id="KW-0997">Cell inner membrane</keyword>
<reference evidence="11 12" key="1">
    <citation type="submission" date="2015-10" db="EMBL/GenBank/DDBJ databases">
        <title>Conservation of the essential genome among Caulobacter and Brevundimonas species.</title>
        <authorList>
            <person name="Scott D."/>
            <person name="Ely B."/>
        </authorList>
    </citation>
    <scope>NUCLEOTIDE SEQUENCE [LARGE SCALE GENOMIC DNA]</scope>
    <source>
        <strain evidence="11 12">CB4</strain>
    </source>
</reference>
<feature type="transmembrane region" description="Helical" evidence="9">
    <location>
        <begin position="158"/>
        <end position="178"/>
    </location>
</feature>
<dbReference type="RefSeq" id="WP_062150760.1">
    <property type="nucleotide sequence ID" value="NZ_CP013002.1"/>
</dbReference>
<keyword evidence="7 9" id="KW-1133">Transmembrane helix</keyword>
<dbReference type="OrthoDB" id="9778550at2"/>
<keyword evidence="6 9" id="KW-0201">Cytochrome c-type biogenesis</keyword>
<evidence type="ECO:0000313" key="11">
    <source>
        <dbReference type="EMBL" id="ALL15023.1"/>
    </source>
</evidence>
<evidence type="ECO:0000256" key="2">
    <source>
        <dbReference type="ARBA" id="ARBA00004141"/>
    </source>
</evidence>
<evidence type="ECO:0000256" key="3">
    <source>
        <dbReference type="ARBA" id="ARBA00005840"/>
    </source>
</evidence>
<dbReference type="Proteomes" id="UP000056905">
    <property type="component" value="Chromosome"/>
</dbReference>
<dbReference type="InterPro" id="IPR002541">
    <property type="entry name" value="Cyt_c_assembly"/>
</dbReference>
<gene>
    <name evidence="9" type="primary">ccmC</name>
    <name evidence="11" type="ORF">AQ619_17565</name>
</gene>
<dbReference type="Pfam" id="PF01578">
    <property type="entry name" value="Cytochrom_C_asm"/>
    <property type="match status" value="1"/>
</dbReference>
<keyword evidence="9" id="KW-0813">Transport</keyword>
<evidence type="ECO:0000256" key="9">
    <source>
        <dbReference type="RuleBase" id="RU364092"/>
    </source>
</evidence>
<evidence type="ECO:0000256" key="6">
    <source>
        <dbReference type="ARBA" id="ARBA00022748"/>
    </source>
</evidence>
<comment type="subcellular location">
    <subcellularLocation>
        <location evidence="9">Cell inner membrane</location>
    </subcellularLocation>
    <subcellularLocation>
        <location evidence="2">Membrane</location>
        <topology evidence="2">Multi-pass membrane protein</topology>
    </subcellularLocation>
</comment>
<proteinExistence type="inferred from homology"/>
<evidence type="ECO:0000259" key="10">
    <source>
        <dbReference type="Pfam" id="PF01578"/>
    </source>
</evidence>
<dbReference type="PANTHER" id="PTHR30071:SF1">
    <property type="entry name" value="CYTOCHROME B_B6 PROTEIN-RELATED"/>
    <property type="match status" value="1"/>
</dbReference>
<dbReference type="GO" id="GO:0015232">
    <property type="term" value="F:heme transmembrane transporter activity"/>
    <property type="evidence" value="ECO:0007669"/>
    <property type="project" value="InterPro"/>
</dbReference>
<keyword evidence="5 9" id="KW-0812">Transmembrane</keyword>
<feature type="domain" description="Cytochrome c assembly protein" evidence="10">
    <location>
        <begin position="16"/>
        <end position="185"/>
    </location>
</feature>
<dbReference type="GO" id="GO:0005886">
    <property type="term" value="C:plasma membrane"/>
    <property type="evidence" value="ECO:0007669"/>
    <property type="project" value="UniProtKB-SubCell"/>
</dbReference>
<keyword evidence="8 9" id="KW-0472">Membrane</keyword>
<evidence type="ECO:0000256" key="5">
    <source>
        <dbReference type="ARBA" id="ARBA00022692"/>
    </source>
</evidence>
<accession>A0A0P0P388</accession>
<evidence type="ECO:0000313" key="12">
    <source>
        <dbReference type="Proteomes" id="UP000056905"/>
    </source>
</evidence>
<evidence type="ECO:0000256" key="1">
    <source>
        <dbReference type="ARBA" id="ARBA00002442"/>
    </source>
</evidence>
<evidence type="ECO:0000256" key="7">
    <source>
        <dbReference type="ARBA" id="ARBA00022989"/>
    </source>
</evidence>
<dbReference type="GO" id="GO:0020037">
    <property type="term" value="F:heme binding"/>
    <property type="evidence" value="ECO:0007669"/>
    <property type="project" value="InterPro"/>
</dbReference>
<dbReference type="PRINTS" id="PR01386">
    <property type="entry name" value="CCMCBIOGNSIS"/>
</dbReference>
<feature type="transmembrane region" description="Helical" evidence="9">
    <location>
        <begin position="204"/>
        <end position="224"/>
    </location>
</feature>
<protein>
    <recommendedName>
        <fullName evidence="4 9">Heme exporter protein C</fullName>
    </recommendedName>
    <alternativeName>
        <fullName evidence="9">Cytochrome c-type biogenesis protein</fullName>
    </alternativeName>
</protein>
<evidence type="ECO:0000256" key="8">
    <source>
        <dbReference type="ARBA" id="ARBA00023136"/>
    </source>
</evidence>
<dbReference type="NCBIfam" id="TIGR01191">
    <property type="entry name" value="ccmC"/>
    <property type="match status" value="1"/>
</dbReference>
<feature type="transmembrane region" description="Helical" evidence="9">
    <location>
        <begin position="128"/>
        <end position="146"/>
    </location>
</feature>
<feature type="transmembrane region" description="Helical" evidence="9">
    <location>
        <begin position="22"/>
        <end position="44"/>
    </location>
</feature>
<keyword evidence="12" id="KW-1185">Reference proteome</keyword>
<evidence type="ECO:0000256" key="4">
    <source>
        <dbReference type="ARBA" id="ARBA00016463"/>
    </source>
</evidence>
<dbReference type="AlphaFoldDB" id="A0A0P0P388"/>
<dbReference type="GO" id="GO:0017004">
    <property type="term" value="P:cytochrome complex assembly"/>
    <property type="evidence" value="ECO:0007669"/>
    <property type="project" value="UniProtKB-KW"/>
</dbReference>
<dbReference type="InterPro" id="IPR003557">
    <property type="entry name" value="Cyt_c_biogenesis_CcmC"/>
</dbReference>
<feature type="transmembrane region" description="Helical" evidence="9">
    <location>
        <begin position="64"/>
        <end position="85"/>
    </location>
</feature>
<comment type="similarity">
    <text evidence="3 9">Belongs to the CcmC/CycZ/HelC family.</text>
</comment>
<comment type="function">
    <text evidence="1 9">Required for the export of heme to the periplasm for the biogenesis of c-type cytochromes.</text>
</comment>
<keyword evidence="9" id="KW-1003">Cell membrane</keyword>
<dbReference type="PANTHER" id="PTHR30071">
    <property type="entry name" value="HEME EXPORTER PROTEIN C"/>
    <property type="match status" value="1"/>
</dbReference>
<dbReference type="EMBL" id="CP013002">
    <property type="protein sequence ID" value="ALL15023.1"/>
    <property type="molecule type" value="Genomic_DNA"/>
</dbReference>